<sequence>MNTQPTDPVDPVILDEFLTSCPPGREMLVQLVIENVRWNDHYIGDLHLPEVILHCDSNLCGSDRVFVSGSRVSLGLGREYSQDKFLVYKCRNCGMSHKTLAVEFRHINSDNHITALFKYGEEPPFGPPLPQKLLKLAGDQRDILQKGRRCENQGLGIAASAYYRRVVESQKNRIFDEIIRVSRTLSAPAELIKELEAAKQERRFTQAVEKVKHGLPQVLLTNGHNPLTLLHNALSEGLHAGTDGDCLELATSIRIVLIDFVDRLSQAIKDDASLSQAVGRLLQLKQPKSAAQ</sequence>
<dbReference type="AlphaFoldDB" id="A0A3D8JXV2"/>
<reference evidence="1 2" key="1">
    <citation type="submission" date="2018-08" db="EMBL/GenBank/DDBJ databases">
        <title>Paraburkholderia sp. DHOM06 isolated from forest soil.</title>
        <authorList>
            <person name="Gao Z.-H."/>
            <person name="Qiu L.-H."/>
        </authorList>
    </citation>
    <scope>NUCLEOTIDE SEQUENCE [LARGE SCALE GENOMIC DNA]</scope>
    <source>
        <strain evidence="1 2">DHOM06</strain>
    </source>
</reference>
<evidence type="ECO:0008006" key="3">
    <source>
        <dbReference type="Google" id="ProtNLM"/>
    </source>
</evidence>
<dbReference type="OrthoDB" id="981660at2"/>
<proteinExistence type="predicted"/>
<dbReference type="Proteomes" id="UP000256838">
    <property type="component" value="Unassembled WGS sequence"/>
</dbReference>
<organism evidence="1 2">
    <name type="scientific">Trinickia dinghuensis</name>
    <dbReference type="NCBI Taxonomy" id="2291023"/>
    <lineage>
        <taxon>Bacteria</taxon>
        <taxon>Pseudomonadati</taxon>
        <taxon>Pseudomonadota</taxon>
        <taxon>Betaproteobacteria</taxon>
        <taxon>Burkholderiales</taxon>
        <taxon>Burkholderiaceae</taxon>
        <taxon>Trinickia</taxon>
    </lineage>
</organism>
<dbReference type="EMBL" id="QRGA01000008">
    <property type="protein sequence ID" value="RDU97928.1"/>
    <property type="molecule type" value="Genomic_DNA"/>
</dbReference>
<name>A0A3D8JXV2_9BURK</name>
<keyword evidence="2" id="KW-1185">Reference proteome</keyword>
<dbReference type="RefSeq" id="WP_115534454.1">
    <property type="nucleotide sequence ID" value="NZ_QRGA01000008.1"/>
</dbReference>
<evidence type="ECO:0000313" key="1">
    <source>
        <dbReference type="EMBL" id="RDU97928.1"/>
    </source>
</evidence>
<evidence type="ECO:0000313" key="2">
    <source>
        <dbReference type="Proteomes" id="UP000256838"/>
    </source>
</evidence>
<comment type="caution">
    <text evidence="1">The sequence shown here is derived from an EMBL/GenBank/DDBJ whole genome shotgun (WGS) entry which is preliminary data.</text>
</comment>
<protein>
    <recommendedName>
        <fullName evidence="3">DUF4145 domain-containing protein</fullName>
    </recommendedName>
</protein>
<gene>
    <name evidence="1" type="ORF">DWV00_15430</name>
</gene>
<accession>A0A3D8JXV2</accession>